<dbReference type="EMBL" id="VTPC01001009">
    <property type="protein sequence ID" value="KAF2903517.1"/>
    <property type="molecule type" value="Genomic_DNA"/>
</dbReference>
<accession>A0A8K0DHX5</accession>
<dbReference type="Proteomes" id="UP000801492">
    <property type="component" value="Unassembled WGS sequence"/>
</dbReference>
<dbReference type="OrthoDB" id="6743767at2759"/>
<reference evidence="1" key="1">
    <citation type="submission" date="2019-08" db="EMBL/GenBank/DDBJ databases">
        <title>The genome of the North American firefly Photinus pyralis.</title>
        <authorList>
            <consortium name="Photinus pyralis genome working group"/>
            <person name="Fallon T.R."/>
            <person name="Sander Lower S.E."/>
            <person name="Weng J.-K."/>
        </authorList>
    </citation>
    <scope>NUCLEOTIDE SEQUENCE</scope>
    <source>
        <strain evidence="1">TRF0915ILg1</strain>
        <tissue evidence="1">Whole body</tissue>
    </source>
</reference>
<name>A0A8K0DHX5_IGNLU</name>
<evidence type="ECO:0000313" key="1">
    <source>
        <dbReference type="EMBL" id="KAF2903517.1"/>
    </source>
</evidence>
<organism evidence="1 2">
    <name type="scientific">Ignelater luminosus</name>
    <name type="common">Cucubano</name>
    <name type="synonym">Pyrophorus luminosus</name>
    <dbReference type="NCBI Taxonomy" id="2038154"/>
    <lineage>
        <taxon>Eukaryota</taxon>
        <taxon>Metazoa</taxon>
        <taxon>Ecdysozoa</taxon>
        <taxon>Arthropoda</taxon>
        <taxon>Hexapoda</taxon>
        <taxon>Insecta</taxon>
        <taxon>Pterygota</taxon>
        <taxon>Neoptera</taxon>
        <taxon>Endopterygota</taxon>
        <taxon>Coleoptera</taxon>
        <taxon>Polyphaga</taxon>
        <taxon>Elateriformia</taxon>
        <taxon>Elateroidea</taxon>
        <taxon>Elateridae</taxon>
        <taxon>Agrypninae</taxon>
        <taxon>Pyrophorini</taxon>
        <taxon>Ignelater</taxon>
    </lineage>
</organism>
<dbReference type="PANTHER" id="PTHR45913">
    <property type="entry name" value="EPM2A-INTERACTING PROTEIN 1"/>
    <property type="match status" value="1"/>
</dbReference>
<sequence length="252" mass="29565">MPLNRQTVEIHLQFLIDHTVERLCAAQEEVLETIPNSTQDLYFIVKWGCNRAQQMWLSRGSFLGRFLNLLPEIIAFLDTLGEKHEQLEDPVWVKKLAFFTDFMGHYNSLNLQLQGKGKKIIELFSSVNAFKAKLKLFASQLKRQNLKYFPYLEKHIKLTGECNIEMFCSELENFNQEFERRFANLNNLQPIFEFISFPFGEFDNEDISSNLAYNFQLNSTDLELEILTIQSDIILKAGANKNYFWNLLPEEK</sequence>
<comment type="caution">
    <text evidence="1">The sequence shown here is derived from an EMBL/GenBank/DDBJ whole genome shotgun (WGS) entry which is preliminary data.</text>
</comment>
<evidence type="ECO:0000313" key="2">
    <source>
        <dbReference type="Proteomes" id="UP000801492"/>
    </source>
</evidence>
<keyword evidence="2" id="KW-1185">Reference proteome</keyword>
<proteinExistence type="predicted"/>
<dbReference type="AlphaFoldDB" id="A0A8K0DHX5"/>
<gene>
    <name evidence="1" type="ORF">ILUMI_02671</name>
</gene>
<protein>
    <submittedName>
        <fullName evidence="1">Uncharacterized protein</fullName>
    </submittedName>
</protein>
<dbReference type="PANTHER" id="PTHR45913:SF21">
    <property type="entry name" value="DUF4371 DOMAIN-CONTAINING PROTEIN"/>
    <property type="match status" value="1"/>
</dbReference>